<protein>
    <recommendedName>
        <fullName evidence="6">HMG box domain-containing protein</fullName>
    </recommendedName>
</protein>
<dbReference type="InterPro" id="IPR050140">
    <property type="entry name" value="SRY-related_HMG-box_TF-like"/>
</dbReference>
<dbReference type="RefSeq" id="XP_001936504.2">
    <property type="nucleotide sequence ID" value="XM_001936469.2"/>
</dbReference>
<dbReference type="GO" id="GO:0000122">
    <property type="term" value="P:negative regulation of transcription by RNA polymerase II"/>
    <property type="evidence" value="ECO:0007669"/>
    <property type="project" value="TreeGrafter"/>
</dbReference>
<proteinExistence type="predicted"/>
<evidence type="ECO:0000256" key="1">
    <source>
        <dbReference type="ARBA" id="ARBA00023015"/>
    </source>
</evidence>
<feature type="region of interest" description="Disordered" evidence="5">
    <location>
        <begin position="532"/>
        <end position="551"/>
    </location>
</feature>
<feature type="domain" description="HMG box" evidence="6">
    <location>
        <begin position="425"/>
        <end position="493"/>
    </location>
</feature>
<dbReference type="OMA" id="AEHLFWD"/>
<reference evidence="8" key="1">
    <citation type="journal article" date="2013" name="G3 (Bethesda)">
        <title>Comparative genomics of a plant-pathogenic fungus, Pyrenophora tritici-repentis, reveals transduplication and the impact of repeat elements on pathogenicity and population divergence.</title>
        <authorList>
            <person name="Manning V.A."/>
            <person name="Pandelova I."/>
            <person name="Dhillon B."/>
            <person name="Wilhelm L.J."/>
            <person name="Goodwin S.B."/>
            <person name="Berlin A.M."/>
            <person name="Figueroa M."/>
            <person name="Freitag M."/>
            <person name="Hane J.K."/>
            <person name="Henrissat B."/>
            <person name="Holman W.H."/>
            <person name="Kodira C.D."/>
            <person name="Martin J."/>
            <person name="Oliver R.P."/>
            <person name="Robbertse B."/>
            <person name="Schackwitz W."/>
            <person name="Schwartz D.C."/>
            <person name="Spatafora J.W."/>
            <person name="Turgeon B.G."/>
            <person name="Yandava C."/>
            <person name="Young S."/>
            <person name="Zhou S."/>
            <person name="Zeng Q."/>
            <person name="Grigoriev I.V."/>
            <person name="Ma L.-J."/>
            <person name="Ciuffetti L.M."/>
        </authorList>
    </citation>
    <scope>NUCLEOTIDE SEQUENCE [LARGE SCALE GENOMIC DNA]</scope>
    <source>
        <strain evidence="8">Pt-1C-BFP</strain>
    </source>
</reference>
<dbReference type="GO" id="GO:0001228">
    <property type="term" value="F:DNA-binding transcription activator activity, RNA polymerase II-specific"/>
    <property type="evidence" value="ECO:0007669"/>
    <property type="project" value="TreeGrafter"/>
</dbReference>
<dbReference type="InterPro" id="IPR036514">
    <property type="entry name" value="SGNH_hydro_sf"/>
</dbReference>
<dbReference type="FunFam" id="1.10.30.10:FF:000041">
    <property type="entry name" value="HMG box family protein"/>
    <property type="match status" value="1"/>
</dbReference>
<dbReference type="SMART" id="SM00398">
    <property type="entry name" value="HMG"/>
    <property type="match status" value="1"/>
</dbReference>
<dbReference type="OrthoDB" id="6247875at2759"/>
<dbReference type="KEGG" id="ptrr:6344428"/>
<evidence type="ECO:0000259" key="6">
    <source>
        <dbReference type="PROSITE" id="PS50118"/>
    </source>
</evidence>
<dbReference type="GO" id="GO:0030154">
    <property type="term" value="P:cell differentiation"/>
    <property type="evidence" value="ECO:0007669"/>
    <property type="project" value="TreeGrafter"/>
</dbReference>
<feature type="region of interest" description="Disordered" evidence="5">
    <location>
        <begin position="799"/>
        <end position="836"/>
    </location>
</feature>
<dbReference type="HOGENOM" id="CLU_310792_0_0_1"/>
<dbReference type="GO" id="GO:0005634">
    <property type="term" value="C:nucleus"/>
    <property type="evidence" value="ECO:0007669"/>
    <property type="project" value="UniProtKB-UniRule"/>
</dbReference>
<dbReference type="Gene3D" id="1.10.30.10">
    <property type="entry name" value="High mobility group box domain"/>
    <property type="match status" value="1"/>
</dbReference>
<evidence type="ECO:0000313" key="8">
    <source>
        <dbReference type="Proteomes" id="UP000001471"/>
    </source>
</evidence>
<feature type="region of interest" description="Disordered" evidence="5">
    <location>
        <begin position="643"/>
        <end position="669"/>
    </location>
</feature>
<evidence type="ECO:0000313" key="7">
    <source>
        <dbReference type="EMBL" id="EDU49091.1"/>
    </source>
</evidence>
<evidence type="ECO:0000256" key="3">
    <source>
        <dbReference type="ARBA" id="ARBA00023163"/>
    </source>
</evidence>
<dbReference type="CDD" id="cd01389">
    <property type="entry name" value="HMG-box_ROX1-like"/>
    <property type="match status" value="1"/>
</dbReference>
<dbReference type="GO" id="GO:0000978">
    <property type="term" value="F:RNA polymerase II cis-regulatory region sequence-specific DNA binding"/>
    <property type="evidence" value="ECO:0007669"/>
    <property type="project" value="TreeGrafter"/>
</dbReference>
<dbReference type="Gene3D" id="3.40.50.1110">
    <property type="entry name" value="SGNH hydrolase"/>
    <property type="match status" value="1"/>
</dbReference>
<organism evidence="7 8">
    <name type="scientific">Pyrenophora tritici-repentis (strain Pt-1C-BFP)</name>
    <name type="common">Wheat tan spot fungus</name>
    <name type="synonym">Drechslera tritici-repentis</name>
    <dbReference type="NCBI Taxonomy" id="426418"/>
    <lineage>
        <taxon>Eukaryota</taxon>
        <taxon>Fungi</taxon>
        <taxon>Dikarya</taxon>
        <taxon>Ascomycota</taxon>
        <taxon>Pezizomycotina</taxon>
        <taxon>Dothideomycetes</taxon>
        <taxon>Pleosporomycetidae</taxon>
        <taxon>Pleosporales</taxon>
        <taxon>Pleosporineae</taxon>
        <taxon>Pleosporaceae</taxon>
        <taxon>Pyrenophora</taxon>
    </lineage>
</organism>
<dbReference type="InParanoid" id="B2W613"/>
<dbReference type="PROSITE" id="PS50118">
    <property type="entry name" value="HMG_BOX_2"/>
    <property type="match status" value="1"/>
</dbReference>
<name>B2W613_PYRTR</name>
<evidence type="ECO:0000256" key="2">
    <source>
        <dbReference type="ARBA" id="ARBA00023125"/>
    </source>
</evidence>
<keyword evidence="3" id="KW-0804">Transcription</keyword>
<dbReference type="STRING" id="426418.B2W613"/>
<dbReference type="eggNOG" id="KOG0527">
    <property type="taxonomic scope" value="Eukaryota"/>
</dbReference>
<dbReference type="AlphaFoldDB" id="B2W613"/>
<dbReference type="InterPro" id="IPR009071">
    <property type="entry name" value="HMG_box_dom"/>
</dbReference>
<dbReference type="PANTHER" id="PTHR10270">
    <property type="entry name" value="SOX TRANSCRIPTION FACTOR"/>
    <property type="match status" value="1"/>
</dbReference>
<sequence>MNAYLGCDTIDNFAHSAPDAVGGLQTGALVDADVHAEAKGAKSNNSAVIPFDLKAQVEQFITYNKGRRIIPQRFRKMDQWTYFTVFFGLWDLLEYSGVERRKGMVAIEKSIDALFRELDVLAQHTIFPPKVIIPKMIDVTFLPVFQSKKKAMRGAAFAETQHQLVLLYSYWNSVLVQAASRWKNGTVYMPEPNDLIMQEVRAQQLYMRQISDAAGVGKQAPLFEYVEQPCLASQRSNAIALQVADVHKCSAPAEHLFWDDIQLSGPAHELIGKQAALLVRGNLTVDIQQGLRGSDKGEEADVEEGQSFNLKFPPGIQGGDKSPASPMDDSKPSRNLRKSSRIHETRSAPTSSSTAERNKKEEQTSPALTSPRATRKRLASLTEVPEREKSVSPAEDVPPLSATSTTATSPDFTDHVCLCQPEPKIPRPRNAFILYRQYHQQGVITLNPGLNNPEISKIIGEKWKAESDEAKKEWQDLAQREKAKHQETYPDYRYQPRRISKAGSSPLNPTGQHTTVDKYRCHKCGGRSIKTPTSPFLDASGTPTLPPPNISEGLTPTTRYLPVMNGLTLNSPVAHRRTHGPSGLSNIQVTSSMREDSMMYSPLTPNKKRRCDIPPPLNPLNQVQGRRPDGSYYSMQLERRGSLPPINVRYSPPNSATMPPPRTPRDGRMSSVVELGPLPQDSSPKSVEEVLSSLPYPHKIKLLGRITPPYKESNPVSALIKGGRGAIIAVEGDDLTAVKEISQWLNDYLIKQREYEPRISEPPKAPQDNENEDVTFEDYLDLIKEWHGKSREMIQYIITPITPPDSPKDTTMSDKDSIDTASRKDSATPPDSPSAVSVSTVKPVIILPTFQLHSSIAYASRIPIQDAYSATDHWQWMATLWRGTVGPDLTLYVKSYDAKEGQVGHKPDLDDVNKCLTIFKEKKGMFLEADLRRVGFEVGEWIKGIK</sequence>
<feature type="region of interest" description="Disordered" evidence="5">
    <location>
        <begin position="605"/>
        <end position="628"/>
    </location>
</feature>
<evidence type="ECO:0000256" key="5">
    <source>
        <dbReference type="SAM" id="MobiDB-lite"/>
    </source>
</evidence>
<feature type="region of interest" description="Disordered" evidence="5">
    <location>
        <begin position="290"/>
        <end position="413"/>
    </location>
</feature>
<accession>B2W613</accession>
<dbReference type="PANTHER" id="PTHR10270:SF161">
    <property type="entry name" value="SEX-DETERMINING REGION Y PROTEIN"/>
    <property type="match status" value="1"/>
</dbReference>
<keyword evidence="2 4" id="KW-0238">DNA-binding</keyword>
<gene>
    <name evidence="7" type="ORF">PTRG_06171</name>
</gene>
<feature type="compositionally biased region" description="Basic and acidic residues" evidence="5">
    <location>
        <begin position="806"/>
        <end position="826"/>
    </location>
</feature>
<evidence type="ECO:0000256" key="4">
    <source>
        <dbReference type="PROSITE-ProRule" id="PRU00267"/>
    </source>
</evidence>
<dbReference type="InterPro" id="IPR036910">
    <property type="entry name" value="HMG_box_dom_sf"/>
</dbReference>
<feature type="DNA-binding region" description="HMG box" evidence="4">
    <location>
        <begin position="425"/>
        <end position="493"/>
    </location>
</feature>
<dbReference type="SUPFAM" id="SSF47095">
    <property type="entry name" value="HMG-box"/>
    <property type="match status" value="1"/>
</dbReference>
<dbReference type="GeneID" id="6344428"/>
<dbReference type="Proteomes" id="UP000001471">
    <property type="component" value="Unassembled WGS sequence"/>
</dbReference>
<dbReference type="EMBL" id="DS231619">
    <property type="protein sequence ID" value="EDU49091.1"/>
    <property type="molecule type" value="Genomic_DNA"/>
</dbReference>
<keyword evidence="1" id="KW-0805">Transcription regulation</keyword>
<dbReference type="Pfam" id="PF00505">
    <property type="entry name" value="HMG_box"/>
    <property type="match status" value="1"/>
</dbReference>
<keyword evidence="4" id="KW-0539">Nucleus</keyword>